<evidence type="ECO:0000313" key="4">
    <source>
        <dbReference type="Proteomes" id="UP001304683"/>
    </source>
</evidence>
<dbReference type="PANTHER" id="PTHR43767:SF12">
    <property type="entry name" value="AMP-DEPENDENT SYNTHETASE AND LIGASE"/>
    <property type="match status" value="1"/>
</dbReference>
<dbReference type="InterPro" id="IPR000873">
    <property type="entry name" value="AMP-dep_synth/lig_dom"/>
</dbReference>
<sequence length="550" mass="60635">MAERPWLKHYPANVPAHLDYPEVPLHELVAQRAREHPDLPALRYYMVRMTYGELWARVNRCAAALAALGVAKGDRVALMLPNCPQYVIAYYATLRLGAIVAQVNPLYTPRELTHLIGDSGAKVLIVADAVYPTVQAALGDLRLEHILVARLLGNVQPGPEAKSFEDLLAGAAGEPPAVAIDPWDDVAVLQYTGGTTGRSKGAMLTHFNLVANVVQTQHWFPAEERMKVGEGRILTILPLFHSYGMTVCMNYGLASGYELILVPRFELSEVMEIIRATRPHFFPGVPTMYVAVNNYPNAEEYGVGSIEFCNSGGAAMPLEVMNAFERRFGARVVEGYGLSEASPVTHSNPVRGLRKPGSIGIPYPDTDAEIVDVETGTRVLGPGEVGELRIRGPQVMKGYWNRPEETAETLRDGWLYTGDIAKMDEDGYFYIVDRKKDMIIASGYNVYPREVEEVLYEHPAVAECCVAGVPDPYRGETVKAYIVPRPGRSVTADEIIAFCRERLAAYKVPKLVEFRRELPKTAVGKVLRRVLVEEEKARLASGGGPSEARA</sequence>
<keyword evidence="4" id="KW-1185">Reference proteome</keyword>
<dbReference type="EMBL" id="CP132508">
    <property type="protein sequence ID" value="WPD18108.1"/>
    <property type="molecule type" value="Genomic_DNA"/>
</dbReference>
<dbReference type="InterPro" id="IPR025110">
    <property type="entry name" value="AMP-bd_C"/>
</dbReference>
<feature type="domain" description="AMP-dependent synthetase/ligase" evidence="1">
    <location>
        <begin position="30"/>
        <end position="400"/>
    </location>
</feature>
<dbReference type="Pfam" id="PF00501">
    <property type="entry name" value="AMP-binding"/>
    <property type="match status" value="1"/>
</dbReference>
<dbReference type="InterPro" id="IPR050237">
    <property type="entry name" value="ATP-dep_AMP-bd_enzyme"/>
</dbReference>
<dbReference type="Proteomes" id="UP001304683">
    <property type="component" value="Chromosome"/>
</dbReference>
<dbReference type="InterPro" id="IPR045851">
    <property type="entry name" value="AMP-bd_C_sf"/>
</dbReference>
<dbReference type="Gene3D" id="3.30.300.30">
    <property type="match status" value="1"/>
</dbReference>
<dbReference type="PANTHER" id="PTHR43767">
    <property type="entry name" value="LONG-CHAIN-FATTY-ACID--COA LIGASE"/>
    <property type="match status" value="1"/>
</dbReference>
<evidence type="ECO:0000259" key="1">
    <source>
        <dbReference type="Pfam" id="PF00501"/>
    </source>
</evidence>
<evidence type="ECO:0000259" key="2">
    <source>
        <dbReference type="Pfam" id="PF13193"/>
    </source>
</evidence>
<organism evidence="3 4">
    <name type="scientific">Thermaerobacter composti</name>
    <dbReference type="NCBI Taxonomy" id="554949"/>
    <lineage>
        <taxon>Bacteria</taxon>
        <taxon>Bacillati</taxon>
        <taxon>Bacillota</taxon>
        <taxon>Clostridia</taxon>
        <taxon>Eubacteriales</taxon>
        <taxon>Clostridiales Family XVII. Incertae Sedis</taxon>
        <taxon>Thermaerobacter</taxon>
    </lineage>
</organism>
<proteinExistence type="predicted"/>
<feature type="domain" description="AMP-binding enzyme C-terminal" evidence="2">
    <location>
        <begin position="450"/>
        <end position="525"/>
    </location>
</feature>
<dbReference type="InterPro" id="IPR020845">
    <property type="entry name" value="AMP-binding_CS"/>
</dbReference>
<dbReference type="NCBIfam" id="NF004837">
    <property type="entry name" value="PRK06187.1"/>
    <property type="match status" value="1"/>
</dbReference>
<gene>
    <name evidence="3" type="ORF">Q5761_06840</name>
</gene>
<dbReference type="Gene3D" id="3.40.50.980">
    <property type="match status" value="2"/>
</dbReference>
<dbReference type="Pfam" id="PF13193">
    <property type="entry name" value="AMP-binding_C"/>
    <property type="match status" value="1"/>
</dbReference>
<reference evidence="3 4" key="1">
    <citation type="submission" date="2023-08" db="EMBL/GenBank/DDBJ databases">
        <title>Genome sequence of Thermaerobacter compostii strain Ins1, a spore-forming filamentous bacterium isolated from a deep geothermal reservoir.</title>
        <authorList>
            <person name="Bregnard D."/>
            <person name="Gonzalez D."/>
            <person name="Junier P."/>
        </authorList>
    </citation>
    <scope>NUCLEOTIDE SEQUENCE [LARGE SCALE GENOMIC DNA]</scope>
    <source>
        <strain evidence="3 4">Ins1</strain>
    </source>
</reference>
<dbReference type="Gene3D" id="2.30.38.10">
    <property type="entry name" value="Luciferase, Domain 3"/>
    <property type="match status" value="1"/>
</dbReference>
<name>A0ABZ0QNW3_9FIRM</name>
<keyword evidence="3" id="KW-0436">Ligase</keyword>
<dbReference type="PROSITE" id="PS00455">
    <property type="entry name" value="AMP_BINDING"/>
    <property type="match status" value="1"/>
</dbReference>
<accession>A0ABZ0QNW3</accession>
<dbReference type="SUPFAM" id="SSF56801">
    <property type="entry name" value="Acetyl-CoA synthetase-like"/>
    <property type="match status" value="1"/>
</dbReference>
<dbReference type="GO" id="GO:0016874">
    <property type="term" value="F:ligase activity"/>
    <property type="evidence" value="ECO:0007669"/>
    <property type="project" value="UniProtKB-KW"/>
</dbReference>
<evidence type="ECO:0000313" key="3">
    <source>
        <dbReference type="EMBL" id="WPD18108.1"/>
    </source>
</evidence>
<protein>
    <submittedName>
        <fullName evidence="3">Long-chain fatty acid--CoA ligase</fullName>
    </submittedName>
</protein>
<dbReference type="CDD" id="cd05936">
    <property type="entry name" value="FC-FACS_FadD_like"/>
    <property type="match status" value="1"/>
</dbReference>
<dbReference type="RefSeq" id="WP_318749983.1">
    <property type="nucleotide sequence ID" value="NZ_CP132508.1"/>
</dbReference>